<dbReference type="EMBL" id="JAUCEY010000007">
    <property type="protein sequence ID" value="MDM5451080.1"/>
    <property type="molecule type" value="Genomic_DNA"/>
</dbReference>
<evidence type="ECO:0000313" key="3">
    <source>
        <dbReference type="Proteomes" id="UP001234602"/>
    </source>
</evidence>
<comment type="caution">
    <text evidence="2">The sequence shown here is derived from an EMBL/GenBank/DDBJ whole genome shotgun (WGS) entry which is preliminary data.</text>
</comment>
<dbReference type="AlphaFoldDB" id="A0AAW7IAU8"/>
<accession>A0AAW7IAU8</accession>
<feature type="transmembrane region" description="Helical" evidence="1">
    <location>
        <begin position="17"/>
        <end position="43"/>
    </location>
</feature>
<gene>
    <name evidence="2" type="ORF">QUF89_02305</name>
</gene>
<feature type="transmembrane region" description="Helical" evidence="1">
    <location>
        <begin position="55"/>
        <end position="75"/>
    </location>
</feature>
<sequence length="86" mass="10156">MVDNSYEKQHLKKVRTFIYITIALIFFMIFIFISSFLLFFSMSSILDVEYFPPKLAIFSFLISIVFSVLAVKNLFGFESIFWTQKS</sequence>
<evidence type="ECO:0000313" key="2">
    <source>
        <dbReference type="EMBL" id="MDM5451080.1"/>
    </source>
</evidence>
<organism evidence="2 3">
    <name type="scientific">Peribacillus simplex</name>
    <dbReference type="NCBI Taxonomy" id="1478"/>
    <lineage>
        <taxon>Bacteria</taxon>
        <taxon>Bacillati</taxon>
        <taxon>Bacillota</taxon>
        <taxon>Bacilli</taxon>
        <taxon>Bacillales</taxon>
        <taxon>Bacillaceae</taxon>
        <taxon>Peribacillus</taxon>
    </lineage>
</organism>
<proteinExistence type="predicted"/>
<dbReference type="RefSeq" id="WP_289319241.1">
    <property type="nucleotide sequence ID" value="NZ_JAUCEY010000007.1"/>
</dbReference>
<keyword evidence="1" id="KW-0812">Transmembrane</keyword>
<name>A0AAW7IAU8_9BACI</name>
<evidence type="ECO:0000256" key="1">
    <source>
        <dbReference type="SAM" id="Phobius"/>
    </source>
</evidence>
<dbReference type="Proteomes" id="UP001234602">
    <property type="component" value="Unassembled WGS sequence"/>
</dbReference>
<keyword evidence="1" id="KW-0472">Membrane</keyword>
<reference evidence="2" key="1">
    <citation type="submission" date="2023-06" db="EMBL/GenBank/DDBJ databases">
        <title>Comparative genomics of Bacillaceae isolates and their secondary metabolite potential.</title>
        <authorList>
            <person name="Song L."/>
            <person name="Nielsen L.J."/>
            <person name="Mohite O."/>
            <person name="Xu X."/>
            <person name="Weber T."/>
            <person name="Kovacs A.T."/>
        </authorList>
    </citation>
    <scope>NUCLEOTIDE SEQUENCE</scope>
    <source>
        <strain evidence="2">D8_B_37</strain>
    </source>
</reference>
<protein>
    <submittedName>
        <fullName evidence="2">Uncharacterized protein</fullName>
    </submittedName>
</protein>
<keyword evidence="1" id="KW-1133">Transmembrane helix</keyword>